<reference evidence="3 4" key="1">
    <citation type="journal article" date="2024" name="bioRxiv">
        <title>Comparative genomics of Cryptococcus and Kwoniella reveals pathogenesis evolution and contrasting karyotype dynamics via intercentromeric recombination or chromosome fusion.</title>
        <authorList>
            <person name="Coelho M.A."/>
            <person name="David-Palma M."/>
            <person name="Shea T."/>
            <person name="Bowers K."/>
            <person name="McGinley-Smith S."/>
            <person name="Mohammad A.W."/>
            <person name="Gnirke A."/>
            <person name="Yurkov A.M."/>
            <person name="Nowrousian M."/>
            <person name="Sun S."/>
            <person name="Cuomo C.A."/>
            <person name="Heitman J."/>
        </authorList>
    </citation>
    <scope>NUCLEOTIDE SEQUENCE [LARGE SCALE GENOMIC DNA]</scope>
    <source>
        <strain evidence="3 4">CBS 13917</strain>
    </source>
</reference>
<sequence length="306" mass="34864">MHSHGREAGFEAWVESRQGKKRLVTQKPGTETDPPYAQCFLETIDEAFAITVNKSEARHPHSDWQLQIYVDGRRLENFAWLKPSKTLMCDSIHTERDGRTYQSELLFTPLATTDDPTSVTLDAEKGKELGSIVITLERGTMVPSGFHRIPVTNIEPLIGDEKAKKMAYTVKSRELQAVPDVVTPTCHFIPCRNGGIFYKFVFNYRPRAVLVRMGLIDEPEPEIEPAPASALVVIAPRRKRKILHVVDLSDEESEDGEQDARRRIEVKKEKKQKRIEYLEEQLLKANERLRRQSGASTPIDLTVDDE</sequence>
<keyword evidence="1" id="KW-0175">Coiled coil</keyword>
<dbReference type="Proteomes" id="UP001388673">
    <property type="component" value="Unassembled WGS sequence"/>
</dbReference>
<comment type="caution">
    <text evidence="3">The sequence shown here is derived from an EMBL/GenBank/DDBJ whole genome shotgun (WGS) entry which is preliminary data.</text>
</comment>
<accession>A0AAW0Z134</accession>
<evidence type="ECO:0000313" key="4">
    <source>
        <dbReference type="Proteomes" id="UP001388673"/>
    </source>
</evidence>
<dbReference type="EMBL" id="JBCAWK010000004">
    <property type="protein sequence ID" value="KAK8861604.1"/>
    <property type="molecule type" value="Genomic_DNA"/>
</dbReference>
<evidence type="ECO:0000256" key="1">
    <source>
        <dbReference type="SAM" id="Coils"/>
    </source>
</evidence>
<evidence type="ECO:0000259" key="2">
    <source>
        <dbReference type="Pfam" id="PF25534"/>
    </source>
</evidence>
<dbReference type="AlphaFoldDB" id="A0AAW0Z134"/>
<keyword evidence="4" id="KW-1185">Reference proteome</keyword>
<proteinExistence type="predicted"/>
<dbReference type="PANTHER" id="PTHR36223">
    <property type="entry name" value="BETA-LACTAMASE-TYPE TRANSPEPTIDASE FOLD DOMAIN CONTAINING PROTEIN"/>
    <property type="match status" value="1"/>
</dbReference>
<dbReference type="KEGG" id="kne:92179685"/>
<evidence type="ECO:0000313" key="3">
    <source>
        <dbReference type="EMBL" id="KAK8861604.1"/>
    </source>
</evidence>
<dbReference type="GeneID" id="92179685"/>
<organism evidence="3 4">
    <name type="scientific">Kwoniella newhampshirensis</name>
    <dbReference type="NCBI Taxonomy" id="1651941"/>
    <lineage>
        <taxon>Eukaryota</taxon>
        <taxon>Fungi</taxon>
        <taxon>Dikarya</taxon>
        <taxon>Basidiomycota</taxon>
        <taxon>Agaricomycotina</taxon>
        <taxon>Tremellomycetes</taxon>
        <taxon>Tremellales</taxon>
        <taxon>Cryptococcaceae</taxon>
        <taxon>Kwoniella</taxon>
    </lineage>
</organism>
<protein>
    <recommendedName>
        <fullName evidence="2">DUF7918 domain-containing protein</fullName>
    </recommendedName>
</protein>
<dbReference type="RefSeq" id="XP_066804229.1">
    <property type="nucleotide sequence ID" value="XM_066945540.1"/>
</dbReference>
<dbReference type="InterPro" id="IPR057678">
    <property type="entry name" value="DUF7918"/>
</dbReference>
<name>A0AAW0Z134_9TREE</name>
<dbReference type="PANTHER" id="PTHR36223:SF1">
    <property type="entry name" value="TRANSCRIPTION ELONGATION FACTOR EAF N-TERMINAL DOMAIN-CONTAINING PROTEIN"/>
    <property type="match status" value="1"/>
</dbReference>
<gene>
    <name evidence="3" type="ORF">IAR55_002427</name>
</gene>
<feature type="coiled-coil region" evidence="1">
    <location>
        <begin position="261"/>
        <end position="295"/>
    </location>
</feature>
<dbReference type="Pfam" id="PF25534">
    <property type="entry name" value="DUF7918"/>
    <property type="match status" value="1"/>
</dbReference>
<feature type="domain" description="DUF7918" evidence="2">
    <location>
        <begin position="46"/>
        <end position="217"/>
    </location>
</feature>